<organism evidence="2 3">
    <name type="scientific">Mauremys mutica</name>
    <name type="common">yellowpond turtle</name>
    <dbReference type="NCBI Taxonomy" id="74926"/>
    <lineage>
        <taxon>Eukaryota</taxon>
        <taxon>Metazoa</taxon>
        <taxon>Chordata</taxon>
        <taxon>Craniata</taxon>
        <taxon>Vertebrata</taxon>
        <taxon>Euteleostomi</taxon>
        <taxon>Archelosauria</taxon>
        <taxon>Testudinata</taxon>
        <taxon>Testudines</taxon>
        <taxon>Cryptodira</taxon>
        <taxon>Durocryptodira</taxon>
        <taxon>Testudinoidea</taxon>
        <taxon>Geoemydidae</taxon>
        <taxon>Geoemydinae</taxon>
        <taxon>Mauremys</taxon>
    </lineage>
</organism>
<name>A0A9D3X0F5_9SAUR</name>
<keyword evidence="1" id="KW-1133">Transmembrane helix</keyword>
<accession>A0A9D3X0F5</accession>
<dbReference type="Proteomes" id="UP000827986">
    <property type="component" value="Unassembled WGS sequence"/>
</dbReference>
<gene>
    <name evidence="2" type="ORF">KIL84_001238</name>
</gene>
<keyword evidence="1" id="KW-0812">Transmembrane</keyword>
<keyword evidence="1" id="KW-0472">Membrane</keyword>
<evidence type="ECO:0000313" key="2">
    <source>
        <dbReference type="EMBL" id="KAH1170253.1"/>
    </source>
</evidence>
<feature type="transmembrane region" description="Helical" evidence="1">
    <location>
        <begin position="30"/>
        <end position="50"/>
    </location>
</feature>
<protein>
    <submittedName>
        <fullName evidence="2">Uncharacterized protein</fullName>
    </submittedName>
</protein>
<proteinExistence type="predicted"/>
<evidence type="ECO:0000256" key="1">
    <source>
        <dbReference type="SAM" id="Phobius"/>
    </source>
</evidence>
<reference evidence="2" key="1">
    <citation type="submission" date="2021-09" db="EMBL/GenBank/DDBJ databases">
        <title>The genome of Mauremys mutica provides insights into the evolution of semi-aquatic lifestyle.</title>
        <authorList>
            <person name="Gong S."/>
            <person name="Gao Y."/>
        </authorList>
    </citation>
    <scope>NUCLEOTIDE SEQUENCE</scope>
    <source>
        <strain evidence="2">MM-2020</strain>
        <tissue evidence="2">Muscle</tissue>
    </source>
</reference>
<dbReference type="EMBL" id="JAHDVG010000484">
    <property type="protein sequence ID" value="KAH1170253.1"/>
    <property type="molecule type" value="Genomic_DNA"/>
</dbReference>
<evidence type="ECO:0000313" key="3">
    <source>
        <dbReference type="Proteomes" id="UP000827986"/>
    </source>
</evidence>
<comment type="caution">
    <text evidence="2">The sequence shown here is derived from an EMBL/GenBank/DDBJ whole genome shotgun (WGS) entry which is preliminary data.</text>
</comment>
<keyword evidence="3" id="KW-1185">Reference proteome</keyword>
<sequence length="136" mass="15597">MQDWDCNHCNIMTQHEATHSRRFEGKGGGISLFWIEFITLILATLTWPGINDSYHSDISDEAIHVWSFKCTTGHHGEYIVNTPYQGKIQPYKGRISLHAPAPRKLLSLNTGHCNMVIWGQRGHNLGAHKFFIWCCF</sequence>
<dbReference type="AlphaFoldDB" id="A0A9D3X0F5"/>